<organism evidence="1 2">
    <name type="scientific">Adlercreutzia equolifaciens subsp. celatus DSM 18785</name>
    <dbReference type="NCBI Taxonomy" id="1121021"/>
    <lineage>
        <taxon>Bacteria</taxon>
        <taxon>Bacillati</taxon>
        <taxon>Actinomycetota</taxon>
        <taxon>Coriobacteriia</taxon>
        <taxon>Eggerthellales</taxon>
        <taxon>Eggerthellaceae</taxon>
        <taxon>Adlercreutzia</taxon>
    </lineage>
</organism>
<dbReference type="EMBL" id="QICA01000011">
    <property type="protein sequence ID" value="RNL37644.1"/>
    <property type="molecule type" value="Genomic_DNA"/>
</dbReference>
<protein>
    <submittedName>
        <fullName evidence="1">Uncharacterized protein</fullName>
    </submittedName>
</protein>
<comment type="caution">
    <text evidence="1">The sequence shown here is derived from an EMBL/GenBank/DDBJ whole genome shotgun (WGS) entry which is preliminary data.</text>
</comment>
<sequence length="210" mass="22626">MSLGECVNGDASASFAEKNASILDAIIRAASNASRDFRSFRRFAGLVSQVYGSSYGDYLSPAERAEYGDLHIEAEAVVGLYLDAAANAGRRDEADLWRKWAQEAGEVAASLMALAVKMKRGVHEEELRRCRMLVAMARDAGLSEDEVRAVGCAFDDGGEADAFEVLCSCLFADGVTLTRGQAALLASMGERIGADPHLWRMVDIVPTEKP</sequence>
<dbReference type="AlphaFoldDB" id="A0A3N0ASF0"/>
<accession>A0A3N0ASF0</accession>
<name>A0A3N0ASF0_9ACTN</name>
<dbReference type="Proteomes" id="UP000278327">
    <property type="component" value="Unassembled WGS sequence"/>
</dbReference>
<reference evidence="1 2" key="1">
    <citation type="journal article" date="2019" name="Microbiol. Resour. Announc.">
        <title>Draft Genome Sequences of Type Strains of Gordonibacter faecihominis, Paraeggerthella hongkongensis, Parvibacter caecicola,Slackia equolifaciens, Slackia faecicanis, and Slackia isoflavoniconvertens.</title>
        <authorList>
            <person name="Danylec N."/>
            <person name="Stoll D.A."/>
            <person name="Dotsch A."/>
            <person name="Huch M."/>
        </authorList>
    </citation>
    <scope>NUCLEOTIDE SEQUENCE [LARGE SCALE GENOMIC DNA]</scope>
    <source>
        <strain evidence="1 2">DSM 18785</strain>
    </source>
</reference>
<keyword evidence="2" id="KW-1185">Reference proteome</keyword>
<evidence type="ECO:0000313" key="2">
    <source>
        <dbReference type="Proteomes" id="UP000278327"/>
    </source>
</evidence>
<gene>
    <name evidence="1" type="ORF">DMP10_07465</name>
</gene>
<evidence type="ECO:0000313" key="1">
    <source>
        <dbReference type="EMBL" id="RNL37644.1"/>
    </source>
</evidence>
<dbReference type="RefSeq" id="WP_117284432.1">
    <property type="nucleotide sequence ID" value="NZ_JAMTCE010000012.1"/>
</dbReference>
<proteinExistence type="predicted"/>